<dbReference type="InterPro" id="IPR034660">
    <property type="entry name" value="DinB/YfiT-like"/>
</dbReference>
<accession>A0ABQ5NWB9</accession>
<dbReference type="Proteomes" id="UP001291653">
    <property type="component" value="Unassembled WGS sequence"/>
</dbReference>
<comment type="caution">
    <text evidence="1">The sequence shown here is derived from an EMBL/GenBank/DDBJ whole genome shotgun (WGS) entry which is preliminary data.</text>
</comment>
<dbReference type="Gene3D" id="1.20.120.450">
    <property type="entry name" value="dinb family like domain"/>
    <property type="match status" value="1"/>
</dbReference>
<dbReference type="EMBL" id="BSBI01000003">
    <property type="protein sequence ID" value="GLF94632.1"/>
    <property type="molecule type" value="Genomic_DNA"/>
</dbReference>
<proteinExistence type="predicted"/>
<keyword evidence="2" id="KW-1185">Reference proteome</keyword>
<dbReference type="SUPFAM" id="SSF109854">
    <property type="entry name" value="DinB/YfiT-like putative metalloenzymes"/>
    <property type="match status" value="1"/>
</dbReference>
<name>A0ABQ5NWB9_9ACTN</name>
<evidence type="ECO:0000313" key="2">
    <source>
        <dbReference type="Proteomes" id="UP001291653"/>
    </source>
</evidence>
<gene>
    <name evidence="1" type="ORF">SYYSPA8_10065</name>
</gene>
<dbReference type="InterPro" id="IPR007061">
    <property type="entry name" value="MST-like"/>
</dbReference>
<evidence type="ECO:0000313" key="1">
    <source>
        <dbReference type="EMBL" id="GLF94632.1"/>
    </source>
</evidence>
<sequence>MLETWLEFHRETLAMKCAGLTEEQLRRTPVEPSPMSLLGLVQHMEAVEAEWFQRTFAGRDEPFRYPRDNGFTVAPERTAEETLAGWRQEVERSRAVVAAAGSLDDSGTFLEPEAAEVLGDSEVSLRWILIHMIEEYARHNGHADLLRERVDGVTGT</sequence>
<reference evidence="1 2" key="1">
    <citation type="submission" date="2022-10" db="EMBL/GenBank/DDBJ databases">
        <title>Draft genome sequence of Streptomyces sp. YSPA8.</title>
        <authorList>
            <person name="Moriuchi R."/>
            <person name="Dohra H."/>
            <person name="Yamamura H."/>
            <person name="Kodani S."/>
        </authorList>
    </citation>
    <scope>NUCLEOTIDE SEQUENCE [LARGE SCALE GENOMIC DNA]</scope>
    <source>
        <strain evidence="1 2">YSPA8</strain>
    </source>
</reference>
<protein>
    <submittedName>
        <fullName evidence="1">DinB family protein</fullName>
    </submittedName>
</protein>
<dbReference type="Pfam" id="PF04978">
    <property type="entry name" value="MST"/>
    <property type="match status" value="1"/>
</dbReference>
<organism evidence="1 2">
    <name type="scientific">Streptomyces yaizuensis</name>
    <dbReference type="NCBI Taxonomy" id="2989713"/>
    <lineage>
        <taxon>Bacteria</taxon>
        <taxon>Bacillati</taxon>
        <taxon>Actinomycetota</taxon>
        <taxon>Actinomycetes</taxon>
        <taxon>Kitasatosporales</taxon>
        <taxon>Streptomycetaceae</taxon>
        <taxon>Streptomyces</taxon>
    </lineage>
</organism>